<feature type="domain" description="Peptidase M20 dimerisation" evidence="6">
    <location>
        <begin position="187"/>
        <end position="277"/>
    </location>
</feature>
<dbReference type="RefSeq" id="WP_188876420.1">
    <property type="nucleotide sequence ID" value="NZ_BMOQ01000001.1"/>
</dbReference>
<dbReference type="InterPro" id="IPR001261">
    <property type="entry name" value="ArgE/DapE_CS"/>
</dbReference>
<evidence type="ECO:0000313" key="7">
    <source>
        <dbReference type="EMBL" id="GGN06179.1"/>
    </source>
</evidence>
<dbReference type="Pfam" id="PF07687">
    <property type="entry name" value="M20_dimer"/>
    <property type="match status" value="1"/>
</dbReference>
<dbReference type="OrthoDB" id="133929at2157"/>
<keyword evidence="8" id="KW-1185">Reference proteome</keyword>
<dbReference type="SUPFAM" id="SSF53187">
    <property type="entry name" value="Zn-dependent exopeptidases"/>
    <property type="match status" value="1"/>
</dbReference>
<dbReference type="PROSITE" id="PS00758">
    <property type="entry name" value="ARGE_DAPE_CPG2_1"/>
    <property type="match status" value="1"/>
</dbReference>
<dbReference type="InterPro" id="IPR036264">
    <property type="entry name" value="Bact_exopeptidase_dim_dom"/>
</dbReference>
<reference evidence="7 8" key="1">
    <citation type="journal article" date="2019" name="Int. J. Syst. Evol. Microbiol.">
        <title>The Global Catalogue of Microorganisms (GCM) 10K type strain sequencing project: providing services to taxonomists for standard genome sequencing and annotation.</title>
        <authorList>
            <consortium name="The Broad Institute Genomics Platform"/>
            <consortium name="The Broad Institute Genome Sequencing Center for Infectious Disease"/>
            <person name="Wu L."/>
            <person name="Ma J."/>
        </authorList>
    </citation>
    <scope>NUCLEOTIDE SEQUENCE [LARGE SCALE GENOMIC DNA]</scope>
    <source>
        <strain evidence="7 8">JCM 16331</strain>
    </source>
</reference>
<protein>
    <submittedName>
        <fullName evidence="7">Acetylornithine deacetylase</fullName>
    </submittedName>
</protein>
<evidence type="ECO:0000256" key="1">
    <source>
        <dbReference type="ARBA" id="ARBA00001947"/>
    </source>
</evidence>
<feature type="region of interest" description="Disordered" evidence="5">
    <location>
        <begin position="40"/>
        <end position="77"/>
    </location>
</feature>
<dbReference type="InterPro" id="IPR011650">
    <property type="entry name" value="Peptidase_M20_dimer"/>
</dbReference>
<dbReference type="Pfam" id="PF01546">
    <property type="entry name" value="Peptidase_M20"/>
    <property type="match status" value="1"/>
</dbReference>
<evidence type="ECO:0000256" key="3">
    <source>
        <dbReference type="ARBA" id="ARBA00022801"/>
    </source>
</evidence>
<dbReference type="AlphaFoldDB" id="A0A830G6X0"/>
<comment type="caution">
    <text evidence="7">The sequence shown here is derived from an EMBL/GenBank/DDBJ whole genome shotgun (WGS) entry which is preliminary data.</text>
</comment>
<keyword evidence="3" id="KW-0378">Hydrolase</keyword>
<organism evidence="7 8">
    <name type="scientific">Halarchaeum nitratireducens</name>
    <dbReference type="NCBI Taxonomy" id="489913"/>
    <lineage>
        <taxon>Archaea</taxon>
        <taxon>Methanobacteriati</taxon>
        <taxon>Methanobacteriota</taxon>
        <taxon>Stenosarchaea group</taxon>
        <taxon>Halobacteria</taxon>
        <taxon>Halobacteriales</taxon>
        <taxon>Halobacteriaceae</taxon>
    </lineage>
</organism>
<proteinExistence type="predicted"/>
<evidence type="ECO:0000256" key="2">
    <source>
        <dbReference type="ARBA" id="ARBA00022723"/>
    </source>
</evidence>
<keyword evidence="4" id="KW-0862">Zinc</keyword>
<dbReference type="InterPro" id="IPR002933">
    <property type="entry name" value="Peptidase_M20"/>
</dbReference>
<sequence length="381" mass="39261">MDELESLTRDLVAISAHDDETAVGDRIESWLREHTDAAVERDDAPNGGNVIARRATGPRSPSGDAIAQRGPDETGDGDTSLALIGHHDVVPPADDQLADDGTYRVHREGGRLYGRGTADMTGALAAMLLAFREAEPAGDVVFASFVGEERGGIGARHAIQNGFSPDYAVVGEGSTGYSAPETVDVAVAHKGRRASTLRASGTAAHASEPEAGTNAVYRACDAVGVVRDLDAPETEVLGHRLAGSLVVTGIDGGGAWNVVPDACEVTVDERTVPGERAALARAAEIEGVAWDVEQDLPPMACDDAAFADAVTDAAAGAQAGAPTQVVKPHATDAGWLADTGTTCVVCGPAEPGEAHTDAESVSLDALRTCRDAYTAIAARWP</sequence>
<evidence type="ECO:0000256" key="5">
    <source>
        <dbReference type="SAM" id="MobiDB-lite"/>
    </source>
</evidence>
<dbReference type="EMBL" id="BMOQ01000001">
    <property type="protein sequence ID" value="GGN06179.1"/>
    <property type="molecule type" value="Genomic_DNA"/>
</dbReference>
<evidence type="ECO:0000259" key="6">
    <source>
        <dbReference type="Pfam" id="PF07687"/>
    </source>
</evidence>
<dbReference type="PANTHER" id="PTHR43808">
    <property type="entry name" value="ACETYLORNITHINE DEACETYLASE"/>
    <property type="match status" value="1"/>
</dbReference>
<evidence type="ECO:0000313" key="8">
    <source>
        <dbReference type="Proteomes" id="UP000608850"/>
    </source>
</evidence>
<dbReference type="Gene3D" id="3.40.630.10">
    <property type="entry name" value="Zn peptidases"/>
    <property type="match status" value="1"/>
</dbReference>
<dbReference type="Gene3D" id="3.30.70.360">
    <property type="match status" value="1"/>
</dbReference>
<gene>
    <name evidence="7" type="primary">argE</name>
    <name evidence="7" type="ORF">GCM10009021_01370</name>
</gene>
<dbReference type="Proteomes" id="UP000608850">
    <property type="component" value="Unassembled WGS sequence"/>
</dbReference>
<dbReference type="GO" id="GO:0046872">
    <property type="term" value="F:metal ion binding"/>
    <property type="evidence" value="ECO:0007669"/>
    <property type="project" value="UniProtKB-KW"/>
</dbReference>
<comment type="cofactor">
    <cofactor evidence="1">
        <name>Zn(2+)</name>
        <dbReference type="ChEBI" id="CHEBI:29105"/>
    </cofactor>
</comment>
<name>A0A830G6X0_9EURY</name>
<dbReference type="SUPFAM" id="SSF55031">
    <property type="entry name" value="Bacterial exopeptidase dimerisation domain"/>
    <property type="match status" value="1"/>
</dbReference>
<keyword evidence="2" id="KW-0479">Metal-binding</keyword>
<dbReference type="InterPro" id="IPR050072">
    <property type="entry name" value="Peptidase_M20A"/>
</dbReference>
<accession>A0A830G6X0</accession>
<dbReference type="GO" id="GO:0016787">
    <property type="term" value="F:hydrolase activity"/>
    <property type="evidence" value="ECO:0007669"/>
    <property type="project" value="UniProtKB-KW"/>
</dbReference>
<evidence type="ECO:0000256" key="4">
    <source>
        <dbReference type="ARBA" id="ARBA00022833"/>
    </source>
</evidence>